<accession>A0A0E9P822</accession>
<reference evidence="1" key="2">
    <citation type="journal article" date="2015" name="Fish Shellfish Immunol.">
        <title>Early steps in the European eel (Anguilla anguilla)-Vibrio vulnificus interaction in the gills: Role of the RtxA13 toxin.</title>
        <authorList>
            <person name="Callol A."/>
            <person name="Pajuelo D."/>
            <person name="Ebbesson L."/>
            <person name="Teles M."/>
            <person name="MacKenzie S."/>
            <person name="Amaro C."/>
        </authorList>
    </citation>
    <scope>NUCLEOTIDE SEQUENCE</scope>
</reference>
<evidence type="ECO:0000313" key="1">
    <source>
        <dbReference type="EMBL" id="JAH00013.1"/>
    </source>
</evidence>
<name>A0A0E9P822_ANGAN</name>
<dbReference type="AlphaFoldDB" id="A0A0E9P822"/>
<reference evidence="1" key="1">
    <citation type="submission" date="2014-11" db="EMBL/GenBank/DDBJ databases">
        <authorList>
            <person name="Amaro Gonzalez C."/>
        </authorList>
    </citation>
    <scope>NUCLEOTIDE SEQUENCE</scope>
</reference>
<protein>
    <submittedName>
        <fullName evidence="1">Uncharacterized protein</fullName>
    </submittedName>
</protein>
<sequence>MALGGFGASQAQKLKFTGYFSSSPKT</sequence>
<proteinExistence type="predicted"/>
<dbReference type="EMBL" id="GBXM01108564">
    <property type="protein sequence ID" value="JAH00013.1"/>
    <property type="molecule type" value="Transcribed_RNA"/>
</dbReference>
<organism evidence="1">
    <name type="scientific">Anguilla anguilla</name>
    <name type="common">European freshwater eel</name>
    <name type="synonym">Muraena anguilla</name>
    <dbReference type="NCBI Taxonomy" id="7936"/>
    <lineage>
        <taxon>Eukaryota</taxon>
        <taxon>Metazoa</taxon>
        <taxon>Chordata</taxon>
        <taxon>Craniata</taxon>
        <taxon>Vertebrata</taxon>
        <taxon>Euteleostomi</taxon>
        <taxon>Actinopterygii</taxon>
        <taxon>Neopterygii</taxon>
        <taxon>Teleostei</taxon>
        <taxon>Anguilliformes</taxon>
        <taxon>Anguillidae</taxon>
        <taxon>Anguilla</taxon>
    </lineage>
</organism>